<dbReference type="InterPro" id="IPR035965">
    <property type="entry name" value="PAS-like_dom_sf"/>
</dbReference>
<dbReference type="AlphaFoldDB" id="A0A6B0T690"/>
<dbReference type="GO" id="GO:0016772">
    <property type="term" value="F:transferase activity, transferring phosphorus-containing groups"/>
    <property type="evidence" value="ECO:0007669"/>
    <property type="project" value="InterPro"/>
</dbReference>
<dbReference type="Pfam" id="PF02518">
    <property type="entry name" value="HATPase_c"/>
    <property type="match status" value="1"/>
</dbReference>
<feature type="region of interest" description="Disordered" evidence="2">
    <location>
        <begin position="199"/>
        <end position="230"/>
    </location>
</feature>
<dbReference type="NCBIfam" id="TIGR00229">
    <property type="entry name" value="sensory_box"/>
    <property type="match status" value="2"/>
</dbReference>
<feature type="domain" description="Histidine kinase" evidence="3">
    <location>
        <begin position="386"/>
        <end position="590"/>
    </location>
</feature>
<dbReference type="InterPro" id="IPR000014">
    <property type="entry name" value="PAS"/>
</dbReference>
<proteinExistence type="predicted"/>
<evidence type="ECO:0000256" key="1">
    <source>
        <dbReference type="SAM" id="Coils"/>
    </source>
</evidence>
<dbReference type="Gene3D" id="3.30.565.10">
    <property type="entry name" value="Histidine kinase-like ATPase, C-terminal domain"/>
    <property type="match status" value="1"/>
</dbReference>
<evidence type="ECO:0000259" key="4">
    <source>
        <dbReference type="PROSITE" id="PS50112"/>
    </source>
</evidence>
<dbReference type="Proteomes" id="UP000466535">
    <property type="component" value="Unassembled WGS sequence"/>
</dbReference>
<dbReference type="CDD" id="cd00130">
    <property type="entry name" value="PAS"/>
    <property type="match status" value="1"/>
</dbReference>
<name>A0A6B0T690_9EURY</name>
<dbReference type="PANTHER" id="PTHR44757:SF2">
    <property type="entry name" value="BIOFILM ARCHITECTURE MAINTENANCE PROTEIN MBAA"/>
    <property type="match status" value="1"/>
</dbReference>
<dbReference type="RefSeq" id="WP_159763845.1">
    <property type="nucleotide sequence ID" value="NZ_WUUT01000003.1"/>
</dbReference>
<dbReference type="PRINTS" id="PR00344">
    <property type="entry name" value="BCTRLSENSOR"/>
</dbReference>
<dbReference type="InterPro" id="IPR000700">
    <property type="entry name" value="PAS-assoc_C"/>
</dbReference>
<sequence>MATIQLLFADEGNRAAMESIVEQRHTLVTDDQLRAADLYIVDEAIFPEYREGLETHKQAVEPIFCPVVLVRREQTAVSVDLQDMTDRDRPLLVDDVVRAPVRERALFRTLENLLARREQTERLIADLRERTAQLEAEHQKYQTLVEQSDNGIAVVQAGELVFVNERLTEILDRGAETLRNSPLERVLSEADSSLLERCREHRPESGESPTQHELTVRTPSGERKHIDLRSSRIEYEGEPASLLSFQDVTERKQRERELRQFKNAVEQAGHAIIVTDERGVIEYVNPAFEEITGYSAEEAVGLTPRILKSGEHGEELYSRLWETILDGRVWNTEIVNERKSGERFVALQTIAPIRDSDGDIDGFVGIQDEITDRRLREQQLEVFHRVLRHNLRNKGTVIMGNASMLAAELEDETARAQAETIQEHVQSLMDLSEKARHVRQVVTEAAEPQTDCDLGSFLKQTAGQFRSSYPDATLDLDIAPQADLTVDGRVRPALEELIENAVEHSDGPESRVVISLTTDQQKGIVTISDNGPGIPEQERRALEQGAERPLQHGSGLGLWLAYWLVHYVGGGIDIRVDGQGTSVSVELPLQ</sequence>
<dbReference type="CDD" id="cd00075">
    <property type="entry name" value="HATPase"/>
    <property type="match status" value="1"/>
</dbReference>
<dbReference type="Pfam" id="PF00989">
    <property type="entry name" value="PAS"/>
    <property type="match status" value="2"/>
</dbReference>
<dbReference type="InterPro" id="IPR003594">
    <property type="entry name" value="HATPase_dom"/>
</dbReference>
<dbReference type="InterPro" id="IPR005467">
    <property type="entry name" value="His_kinase_dom"/>
</dbReference>
<organism evidence="6 7">
    <name type="scientific">Halovenus carboxidivorans</name>
    <dbReference type="NCBI Taxonomy" id="2692199"/>
    <lineage>
        <taxon>Archaea</taxon>
        <taxon>Methanobacteriati</taxon>
        <taxon>Methanobacteriota</taxon>
        <taxon>Stenosarchaea group</taxon>
        <taxon>Halobacteria</taxon>
        <taxon>Halobacteriales</taxon>
        <taxon>Haloarculaceae</taxon>
        <taxon>Halovenus</taxon>
    </lineage>
</organism>
<feature type="compositionally biased region" description="Basic and acidic residues" evidence="2">
    <location>
        <begin position="220"/>
        <end position="230"/>
    </location>
</feature>
<dbReference type="PROSITE" id="PS50112">
    <property type="entry name" value="PAS"/>
    <property type="match status" value="1"/>
</dbReference>
<dbReference type="PANTHER" id="PTHR44757">
    <property type="entry name" value="DIGUANYLATE CYCLASE DGCP"/>
    <property type="match status" value="1"/>
</dbReference>
<dbReference type="GO" id="GO:0006355">
    <property type="term" value="P:regulation of DNA-templated transcription"/>
    <property type="evidence" value="ECO:0007669"/>
    <property type="project" value="InterPro"/>
</dbReference>
<feature type="domain" description="PAS" evidence="4">
    <location>
        <begin position="257"/>
        <end position="301"/>
    </location>
</feature>
<dbReference type="Gene3D" id="3.30.450.20">
    <property type="entry name" value="PAS domain"/>
    <property type="match status" value="2"/>
</dbReference>
<feature type="domain" description="PAC" evidence="5">
    <location>
        <begin position="330"/>
        <end position="382"/>
    </location>
</feature>
<dbReference type="InterPro" id="IPR013767">
    <property type="entry name" value="PAS_fold"/>
</dbReference>
<dbReference type="PROSITE" id="PS50109">
    <property type="entry name" value="HIS_KIN"/>
    <property type="match status" value="1"/>
</dbReference>
<dbReference type="SUPFAM" id="SSF55785">
    <property type="entry name" value="PYP-like sensor domain (PAS domain)"/>
    <property type="match status" value="2"/>
</dbReference>
<dbReference type="InterPro" id="IPR036890">
    <property type="entry name" value="HATPase_C_sf"/>
</dbReference>
<gene>
    <name evidence="6" type="ORF">GRX03_08835</name>
</gene>
<dbReference type="InterPro" id="IPR004358">
    <property type="entry name" value="Sig_transdc_His_kin-like_C"/>
</dbReference>
<evidence type="ECO:0000313" key="6">
    <source>
        <dbReference type="EMBL" id="MXR51706.1"/>
    </source>
</evidence>
<comment type="caution">
    <text evidence="6">The sequence shown here is derived from an EMBL/GenBank/DDBJ whole genome shotgun (WGS) entry which is preliminary data.</text>
</comment>
<dbReference type="SUPFAM" id="SSF55874">
    <property type="entry name" value="ATPase domain of HSP90 chaperone/DNA topoisomerase II/histidine kinase"/>
    <property type="match status" value="1"/>
</dbReference>
<feature type="coiled-coil region" evidence="1">
    <location>
        <begin position="110"/>
        <end position="144"/>
    </location>
</feature>
<dbReference type="SMART" id="SM00086">
    <property type="entry name" value="PAC"/>
    <property type="match status" value="2"/>
</dbReference>
<evidence type="ECO:0000313" key="7">
    <source>
        <dbReference type="Proteomes" id="UP000466535"/>
    </source>
</evidence>
<keyword evidence="1" id="KW-0175">Coiled coil</keyword>
<evidence type="ECO:0000259" key="3">
    <source>
        <dbReference type="PROSITE" id="PS50109"/>
    </source>
</evidence>
<dbReference type="InterPro" id="IPR001610">
    <property type="entry name" value="PAC"/>
</dbReference>
<dbReference type="SMART" id="SM00387">
    <property type="entry name" value="HATPase_c"/>
    <property type="match status" value="1"/>
</dbReference>
<reference evidence="6 7" key="1">
    <citation type="submission" date="2019-12" db="EMBL/GenBank/DDBJ databases">
        <title>Isolation and characterization of three novel carbon monoxide-oxidizing members of Halobacteria from salione crusts and soils.</title>
        <authorList>
            <person name="Myers M.R."/>
            <person name="King G.M."/>
        </authorList>
    </citation>
    <scope>NUCLEOTIDE SEQUENCE [LARGE SCALE GENOMIC DNA]</scope>
    <source>
        <strain evidence="6 7">WSH3</strain>
    </source>
</reference>
<dbReference type="SMART" id="SM00091">
    <property type="entry name" value="PAS"/>
    <property type="match status" value="2"/>
</dbReference>
<accession>A0A6B0T690</accession>
<dbReference type="PROSITE" id="PS50113">
    <property type="entry name" value="PAC"/>
    <property type="match status" value="1"/>
</dbReference>
<dbReference type="EMBL" id="WUUT01000003">
    <property type="protein sequence ID" value="MXR51706.1"/>
    <property type="molecule type" value="Genomic_DNA"/>
</dbReference>
<evidence type="ECO:0000256" key="2">
    <source>
        <dbReference type="SAM" id="MobiDB-lite"/>
    </source>
</evidence>
<dbReference type="InterPro" id="IPR052155">
    <property type="entry name" value="Biofilm_reg_signaling"/>
</dbReference>
<dbReference type="OrthoDB" id="230688at2157"/>
<evidence type="ECO:0000259" key="5">
    <source>
        <dbReference type="PROSITE" id="PS50113"/>
    </source>
</evidence>
<keyword evidence="7" id="KW-1185">Reference proteome</keyword>
<protein>
    <submittedName>
        <fullName evidence="6">PAS domain S-box protein</fullName>
    </submittedName>
</protein>